<organism evidence="5 6">
    <name type="scientific">Flavobacterium endophyticum</name>
    <dbReference type="NCBI Taxonomy" id="1540163"/>
    <lineage>
        <taxon>Bacteria</taxon>
        <taxon>Pseudomonadati</taxon>
        <taxon>Bacteroidota</taxon>
        <taxon>Flavobacteriia</taxon>
        <taxon>Flavobacteriales</taxon>
        <taxon>Flavobacteriaceae</taxon>
        <taxon>Flavobacterium</taxon>
    </lineage>
</organism>
<keyword evidence="6" id="KW-1185">Reference proteome</keyword>
<reference evidence="5 6" key="1">
    <citation type="submission" date="2018-10" db="EMBL/GenBank/DDBJ databases">
        <title>Genomic Encyclopedia of Archaeal and Bacterial Type Strains, Phase II (KMG-II): from individual species to whole genera.</title>
        <authorList>
            <person name="Goeker M."/>
        </authorList>
    </citation>
    <scope>NUCLEOTIDE SEQUENCE [LARGE SCALE GENOMIC DNA]</scope>
    <source>
        <strain evidence="5 6">DSM 29537</strain>
    </source>
</reference>
<dbReference type="InterPro" id="IPR038352">
    <property type="entry name" value="Imelysin_sf"/>
</dbReference>
<dbReference type="InterPro" id="IPR018976">
    <property type="entry name" value="Imelysin-like"/>
</dbReference>
<evidence type="ECO:0000256" key="2">
    <source>
        <dbReference type="ARBA" id="ARBA00022729"/>
    </source>
</evidence>
<dbReference type="InterPro" id="IPR034982">
    <property type="entry name" value="Imelysin-like_IrpA"/>
</dbReference>
<accession>A0A495MJZ4</accession>
<dbReference type="EMBL" id="RBLC01000001">
    <property type="protein sequence ID" value="RKS25332.1"/>
    <property type="molecule type" value="Genomic_DNA"/>
</dbReference>
<name>A0A495MJZ4_9FLAO</name>
<evidence type="ECO:0000313" key="6">
    <source>
        <dbReference type="Proteomes" id="UP000277579"/>
    </source>
</evidence>
<protein>
    <submittedName>
        <fullName evidence="5">Putative iron-regulated protein</fullName>
    </submittedName>
</protein>
<proteinExistence type="predicted"/>
<gene>
    <name evidence="5" type="ORF">CLV94_0362</name>
</gene>
<evidence type="ECO:0000259" key="4">
    <source>
        <dbReference type="Pfam" id="PF09375"/>
    </source>
</evidence>
<feature type="signal peptide" evidence="3">
    <location>
        <begin position="1"/>
        <end position="18"/>
    </location>
</feature>
<dbReference type="Gene3D" id="1.20.1420.20">
    <property type="entry name" value="M75 peptidase, HXXE motif"/>
    <property type="match status" value="1"/>
</dbReference>
<feature type="chain" id="PRO_5019820761" evidence="3">
    <location>
        <begin position="19"/>
        <end position="354"/>
    </location>
</feature>
<dbReference type="AlphaFoldDB" id="A0A495MJZ4"/>
<dbReference type="Proteomes" id="UP000277579">
    <property type="component" value="Unassembled WGS sequence"/>
</dbReference>
<evidence type="ECO:0000256" key="3">
    <source>
        <dbReference type="SAM" id="SignalP"/>
    </source>
</evidence>
<comment type="caution">
    <text evidence="5">The sequence shown here is derived from an EMBL/GenBank/DDBJ whole genome shotgun (WGS) entry which is preliminary data.</text>
</comment>
<dbReference type="GO" id="GO:0030313">
    <property type="term" value="C:cell envelope"/>
    <property type="evidence" value="ECO:0007669"/>
    <property type="project" value="UniProtKB-SubCell"/>
</dbReference>
<dbReference type="Pfam" id="PF09375">
    <property type="entry name" value="Peptidase_M75"/>
    <property type="match status" value="1"/>
</dbReference>
<sequence length="354" mass="37969">MKKRIFSLSLLAMSSVMLVNCSNNDDSSGTDPNAGLYSEVLTDLSKDVITKTYEDLNNKAIALKTAVNALTIGNETALTAVKEAWKATRSPWEQSEGFLYGPVDTGGIDPAMDTWPVDVNAMNDILNSGNPITTATIEANVEARGFHLIEYLVWGINGNKAASALTARELEYLRAAAADLQNNTQLLYDGWKESGGNFARHFINAGNTGNQGYASQKAALEEIINGLITIADEVSTGKIQTPLDEGVSQEESRFSNNSKKDFADNMRSIKNIYLGDFNGGTNSGLTDIVAPKNSTLDANIKAKIDGAIAAIEAIPGTFTDAVTNNVPAVENARDKVAELQVLIQSQLKPFIANN</sequence>
<feature type="domain" description="Imelysin-like" evidence="4">
    <location>
        <begin position="49"/>
        <end position="336"/>
    </location>
</feature>
<evidence type="ECO:0000313" key="5">
    <source>
        <dbReference type="EMBL" id="RKS25332.1"/>
    </source>
</evidence>
<dbReference type="RefSeq" id="WP_121374744.1">
    <property type="nucleotide sequence ID" value="NZ_RBLC01000001.1"/>
</dbReference>
<comment type="subcellular location">
    <subcellularLocation>
        <location evidence="1">Cell envelope</location>
    </subcellularLocation>
</comment>
<dbReference type="CDD" id="cd14658">
    <property type="entry name" value="Imelysin-like_IrpA"/>
    <property type="match status" value="1"/>
</dbReference>
<dbReference type="OrthoDB" id="9764688at2"/>
<evidence type="ECO:0000256" key="1">
    <source>
        <dbReference type="ARBA" id="ARBA00004196"/>
    </source>
</evidence>
<keyword evidence="2 3" id="KW-0732">Signal</keyword>